<accession>A0A8K0X6S7</accession>
<dbReference type="Proteomes" id="UP000813385">
    <property type="component" value="Unassembled WGS sequence"/>
</dbReference>
<name>A0A8K0X6S7_9PEZI</name>
<protein>
    <submittedName>
        <fullName evidence="1">Uncharacterized protein</fullName>
    </submittedName>
</protein>
<gene>
    <name evidence="1" type="ORF">B0T11DRAFT_71398</name>
</gene>
<dbReference type="AlphaFoldDB" id="A0A8K0X6S7"/>
<sequence>MTAEAPDWVPGLSDVFRKTPRPQLLGRTIDVRSQVFQNVVTGTNAAANWGCRVASHQPCPLSLDPGAQSQRFRLSTHPPCARASTFLAVLVCRAHDVVPSLLSLPWSPSQTKWGEKPAKCASEVPSAPTQEELWQLRPIRGWCRPCRTKPDMRAFARDAVRSCNNVTGWSLTAWIKQSSPGRLATSRRSRRFELACANCCGHDTMAAAGLGRSTYPAAPRRDAAK</sequence>
<organism evidence="1 2">
    <name type="scientific">Plectosphaerella cucumerina</name>
    <dbReference type="NCBI Taxonomy" id="40658"/>
    <lineage>
        <taxon>Eukaryota</taxon>
        <taxon>Fungi</taxon>
        <taxon>Dikarya</taxon>
        <taxon>Ascomycota</taxon>
        <taxon>Pezizomycotina</taxon>
        <taxon>Sordariomycetes</taxon>
        <taxon>Hypocreomycetidae</taxon>
        <taxon>Glomerellales</taxon>
        <taxon>Plectosphaerellaceae</taxon>
        <taxon>Plectosphaerella</taxon>
    </lineage>
</organism>
<reference evidence="1" key="1">
    <citation type="journal article" date="2021" name="Nat. Commun.">
        <title>Genetic determinants of endophytism in the Arabidopsis root mycobiome.</title>
        <authorList>
            <person name="Mesny F."/>
            <person name="Miyauchi S."/>
            <person name="Thiergart T."/>
            <person name="Pickel B."/>
            <person name="Atanasova L."/>
            <person name="Karlsson M."/>
            <person name="Huettel B."/>
            <person name="Barry K.W."/>
            <person name="Haridas S."/>
            <person name="Chen C."/>
            <person name="Bauer D."/>
            <person name="Andreopoulos W."/>
            <person name="Pangilinan J."/>
            <person name="LaButti K."/>
            <person name="Riley R."/>
            <person name="Lipzen A."/>
            <person name="Clum A."/>
            <person name="Drula E."/>
            <person name="Henrissat B."/>
            <person name="Kohler A."/>
            <person name="Grigoriev I.V."/>
            <person name="Martin F.M."/>
            <person name="Hacquard S."/>
        </authorList>
    </citation>
    <scope>NUCLEOTIDE SEQUENCE</scope>
    <source>
        <strain evidence="1">MPI-CAGE-AT-0016</strain>
    </source>
</reference>
<evidence type="ECO:0000313" key="1">
    <source>
        <dbReference type="EMBL" id="KAH7369178.1"/>
    </source>
</evidence>
<proteinExistence type="predicted"/>
<evidence type="ECO:0000313" key="2">
    <source>
        <dbReference type="Proteomes" id="UP000813385"/>
    </source>
</evidence>
<keyword evidence="2" id="KW-1185">Reference proteome</keyword>
<comment type="caution">
    <text evidence="1">The sequence shown here is derived from an EMBL/GenBank/DDBJ whole genome shotgun (WGS) entry which is preliminary data.</text>
</comment>
<dbReference type="EMBL" id="JAGPXD010000002">
    <property type="protein sequence ID" value="KAH7369178.1"/>
    <property type="molecule type" value="Genomic_DNA"/>
</dbReference>